<evidence type="ECO:0000313" key="2">
    <source>
        <dbReference type="EMBL" id="CAB1129570.1"/>
    </source>
</evidence>
<evidence type="ECO:0000313" key="3">
    <source>
        <dbReference type="Proteomes" id="UP000503399"/>
    </source>
</evidence>
<organism evidence="2 3">
    <name type="scientific">Candidatus Hydrogenisulfobacillus filiaventi</name>
    <dbReference type="NCBI Taxonomy" id="2707344"/>
    <lineage>
        <taxon>Bacteria</taxon>
        <taxon>Bacillati</taxon>
        <taxon>Bacillota</taxon>
        <taxon>Clostridia</taxon>
        <taxon>Eubacteriales</taxon>
        <taxon>Clostridiales Family XVII. Incertae Sedis</taxon>
        <taxon>Candidatus Hydrogenisulfobacillus</taxon>
    </lineage>
</organism>
<keyword evidence="1" id="KW-0175">Coiled coil</keyword>
<keyword evidence="3" id="KW-1185">Reference proteome</keyword>
<feature type="coiled-coil region" evidence="1">
    <location>
        <begin position="196"/>
        <end position="237"/>
    </location>
</feature>
<name>A0A6F8ZJ07_9FIRM</name>
<dbReference type="KEGG" id="hfv:R50_2073"/>
<reference evidence="2 3" key="1">
    <citation type="submission" date="2020-02" db="EMBL/GenBank/DDBJ databases">
        <authorList>
            <person name="Hogendoorn C."/>
        </authorList>
    </citation>
    <scope>NUCLEOTIDE SEQUENCE [LARGE SCALE GENOMIC DNA]</scope>
    <source>
        <strain evidence="2">R501</strain>
    </source>
</reference>
<gene>
    <name evidence="2" type="ORF">R50_2073</name>
</gene>
<sequence length="360" mass="39890">MMKGKRQRDDAKAVGIGAQRWDDLVQRRFTDEDVAYVSVLTGWLAEMPIADLHALGLRWRLAVSRAGGEEARRIPASFRGLPPDQIRGLLLSRALLPTTRAFLEAEIRAALRRGLPVGDVEAWSEFWQARRVDPLMAAWLLANHPDLDDAETTAIRFLEGWSSEELATAVREARLDLQPVLAWLGAIRDGSDARLVDDLLADRDRLRAELAAAEARLADAEREIAEIRADADTAMEALIRNHTDCLRRWADRTASRQDEAPLPLLGRRVLVIGDPSHRLGYEAILRAMGAETVRQLDGVTGSRVPNGQWDLVVEVTAWAKHRMDEQLAGIHAPVVWVPTAGLAAFRSALEAWVAEQGKAG</sequence>
<protein>
    <submittedName>
        <fullName evidence="2">Uncharacterized protein</fullName>
    </submittedName>
</protein>
<dbReference type="Proteomes" id="UP000503399">
    <property type="component" value="Chromosome"/>
</dbReference>
<dbReference type="AlphaFoldDB" id="A0A6F8ZJ07"/>
<accession>A0A6F8ZJ07</accession>
<proteinExistence type="predicted"/>
<dbReference type="EMBL" id="LR778114">
    <property type="protein sequence ID" value="CAB1129570.1"/>
    <property type="molecule type" value="Genomic_DNA"/>
</dbReference>
<evidence type="ECO:0000256" key="1">
    <source>
        <dbReference type="SAM" id="Coils"/>
    </source>
</evidence>